<feature type="transmembrane region" description="Helical" evidence="8">
    <location>
        <begin position="364"/>
        <end position="382"/>
    </location>
</feature>
<dbReference type="InterPro" id="IPR052192">
    <property type="entry name" value="Insect_Ionotropic_Sensory_Rcpt"/>
</dbReference>
<feature type="transmembrane region" description="Helical" evidence="8">
    <location>
        <begin position="305"/>
        <end position="324"/>
    </location>
</feature>
<name>A0A482VPZ3_ASBVE</name>
<evidence type="ECO:0000256" key="7">
    <source>
        <dbReference type="ARBA" id="ARBA00023180"/>
    </source>
</evidence>
<dbReference type="AlphaFoldDB" id="A0A482VPZ3"/>
<keyword evidence="4 8" id="KW-1133">Transmembrane helix</keyword>
<comment type="subcellular location">
    <subcellularLocation>
        <location evidence="1">Cell membrane</location>
        <topology evidence="1">Multi-pass membrane protein</topology>
    </subcellularLocation>
</comment>
<sequence>MHEVLIQLFCILQLITIGTTKVGISPLQTNESLTEDCVSNILSRHFQPNQLVLAVNISFVLNYPSVRLQVFENIEWMQLARVNIYIISTDRGDFKAALQHLADFRNFNPRAKLILIWGDQVDEEIFETFVKFYMTRVVVVELPSLKLFTYSPYRGRNVAHPNTTVIPLGYCSESYKNLRLFAKKLPKTWENTVVRISYVPLEPYDINPEEDVKGMEIYTLESIKKFLKFKTQYSIANVSYYDEKKPETFYEAYGRLLTHEVDIALGAFYLKDFEHIDLDTSYAYLQDGFFWVVPKGQIIDQWKRIVLAFGFITWIAFLLSFLFFSGIYWIYMYFFQMGFSSNIFFYFFGILIESTVNIPQKYQIRGLLVTWIFYCLIISTAFKSQMMNLLSGIDYEHQIDSLEEIIESPLRINMPQGYANLYDNEEYPLERYVYENNIRCDDILKCLQRTAKKRDTASTAIGRYIDFMRPQFLDKNGRSMIHVLNEKVYPMSIHMIFSKGYPIFGQIDHLLLIMEANGITDFLYDRITHILNLRYMTKTGPVKYALVNDVKTMVLPFVILGFGQVLGFVVFCLELLWSQVCKNTNKICKKCW</sequence>
<accession>A0A482VPZ3</accession>
<evidence type="ECO:0000256" key="8">
    <source>
        <dbReference type="SAM" id="Phobius"/>
    </source>
</evidence>
<keyword evidence="7" id="KW-0325">Glycoprotein</keyword>
<evidence type="ECO:0000256" key="2">
    <source>
        <dbReference type="ARBA" id="ARBA00022475"/>
    </source>
</evidence>
<evidence type="ECO:0000256" key="9">
    <source>
        <dbReference type="SAM" id="SignalP"/>
    </source>
</evidence>
<feature type="chain" id="PRO_5019840437" description="Lig chan domain containing protein" evidence="9">
    <location>
        <begin position="21"/>
        <end position="592"/>
    </location>
</feature>
<dbReference type="GO" id="GO:0005886">
    <property type="term" value="C:plasma membrane"/>
    <property type="evidence" value="ECO:0007669"/>
    <property type="project" value="UniProtKB-SubCell"/>
</dbReference>
<feature type="signal peptide" evidence="9">
    <location>
        <begin position="1"/>
        <end position="20"/>
    </location>
</feature>
<reference evidence="10 11" key="1">
    <citation type="submission" date="2017-03" db="EMBL/GenBank/DDBJ databases">
        <title>Genome of the blue death feigning beetle - Asbolus verrucosus.</title>
        <authorList>
            <person name="Rider S.D."/>
        </authorList>
    </citation>
    <scope>NUCLEOTIDE SEQUENCE [LARGE SCALE GENOMIC DNA]</scope>
    <source>
        <strain evidence="10">Butters</strain>
        <tissue evidence="10">Head and leg muscle</tissue>
    </source>
</reference>
<evidence type="ECO:0000256" key="5">
    <source>
        <dbReference type="ARBA" id="ARBA00023136"/>
    </source>
</evidence>
<dbReference type="Gene3D" id="3.40.190.10">
    <property type="entry name" value="Periplasmic binding protein-like II"/>
    <property type="match status" value="1"/>
</dbReference>
<keyword evidence="6" id="KW-0675">Receptor</keyword>
<evidence type="ECO:0000313" key="11">
    <source>
        <dbReference type="Proteomes" id="UP000292052"/>
    </source>
</evidence>
<evidence type="ECO:0000313" key="10">
    <source>
        <dbReference type="EMBL" id="RZC34972.1"/>
    </source>
</evidence>
<organism evidence="10 11">
    <name type="scientific">Asbolus verrucosus</name>
    <name type="common">Desert ironclad beetle</name>
    <dbReference type="NCBI Taxonomy" id="1661398"/>
    <lineage>
        <taxon>Eukaryota</taxon>
        <taxon>Metazoa</taxon>
        <taxon>Ecdysozoa</taxon>
        <taxon>Arthropoda</taxon>
        <taxon>Hexapoda</taxon>
        <taxon>Insecta</taxon>
        <taxon>Pterygota</taxon>
        <taxon>Neoptera</taxon>
        <taxon>Endopterygota</taxon>
        <taxon>Coleoptera</taxon>
        <taxon>Polyphaga</taxon>
        <taxon>Cucujiformia</taxon>
        <taxon>Tenebrionidae</taxon>
        <taxon>Pimeliinae</taxon>
        <taxon>Asbolus</taxon>
    </lineage>
</organism>
<dbReference type="EMBL" id="QDEB01075176">
    <property type="protein sequence ID" value="RZC34972.1"/>
    <property type="molecule type" value="Genomic_DNA"/>
</dbReference>
<gene>
    <name evidence="10" type="ORF">BDFB_001395</name>
</gene>
<evidence type="ECO:0000256" key="4">
    <source>
        <dbReference type="ARBA" id="ARBA00022989"/>
    </source>
</evidence>
<feature type="transmembrane region" description="Helical" evidence="8">
    <location>
        <begin position="330"/>
        <end position="352"/>
    </location>
</feature>
<dbReference type="OrthoDB" id="6430908at2759"/>
<keyword evidence="2" id="KW-1003">Cell membrane</keyword>
<dbReference type="Proteomes" id="UP000292052">
    <property type="component" value="Unassembled WGS sequence"/>
</dbReference>
<feature type="transmembrane region" description="Helical" evidence="8">
    <location>
        <begin position="553"/>
        <end position="577"/>
    </location>
</feature>
<evidence type="ECO:0008006" key="12">
    <source>
        <dbReference type="Google" id="ProtNLM"/>
    </source>
</evidence>
<dbReference type="SUPFAM" id="SSF53850">
    <property type="entry name" value="Periplasmic binding protein-like II"/>
    <property type="match status" value="1"/>
</dbReference>
<dbReference type="PANTHER" id="PTHR42643">
    <property type="entry name" value="IONOTROPIC RECEPTOR 20A-RELATED"/>
    <property type="match status" value="1"/>
</dbReference>
<dbReference type="PANTHER" id="PTHR42643:SF30">
    <property type="entry name" value="IONOTROPIC RECEPTOR 40A-RELATED"/>
    <property type="match status" value="1"/>
</dbReference>
<evidence type="ECO:0000256" key="6">
    <source>
        <dbReference type="ARBA" id="ARBA00023170"/>
    </source>
</evidence>
<evidence type="ECO:0000256" key="3">
    <source>
        <dbReference type="ARBA" id="ARBA00022692"/>
    </source>
</evidence>
<evidence type="ECO:0000256" key="1">
    <source>
        <dbReference type="ARBA" id="ARBA00004651"/>
    </source>
</evidence>
<proteinExistence type="predicted"/>
<keyword evidence="9" id="KW-0732">Signal</keyword>
<keyword evidence="11" id="KW-1185">Reference proteome</keyword>
<protein>
    <recommendedName>
        <fullName evidence="12">Lig chan domain containing protein</fullName>
    </recommendedName>
</protein>
<comment type="caution">
    <text evidence="10">The sequence shown here is derived from an EMBL/GenBank/DDBJ whole genome shotgun (WGS) entry which is preliminary data.</text>
</comment>
<keyword evidence="5 8" id="KW-0472">Membrane</keyword>
<keyword evidence="3 8" id="KW-0812">Transmembrane</keyword>